<feature type="domain" description="Extensin-like C-terminal" evidence="1">
    <location>
        <begin position="72"/>
        <end position="245"/>
    </location>
</feature>
<evidence type="ECO:0000313" key="3">
    <source>
        <dbReference type="Proteomes" id="UP000468943"/>
    </source>
</evidence>
<keyword evidence="3" id="KW-1185">Reference proteome</keyword>
<dbReference type="Pfam" id="PF06904">
    <property type="entry name" value="Extensin-like_C"/>
    <property type="match status" value="1"/>
</dbReference>
<dbReference type="AlphaFoldDB" id="A0A6I4SMJ0"/>
<evidence type="ECO:0000313" key="2">
    <source>
        <dbReference type="EMBL" id="MXO57121.1"/>
    </source>
</evidence>
<dbReference type="RefSeq" id="WP_160598247.1">
    <property type="nucleotide sequence ID" value="NZ_WTYS01000001.1"/>
</dbReference>
<sequence>MARNQLVSTDIGSFKIDRRMIMLLVLAGLALSSWRFLAEYPQHNPWAPLDLNDPPGWATARKLSALKESPEVCRSVLERSQIAFTALEPAEAADAACSRPDRTALDEFPFSGNNPATTCTIAAGLQLWMEKTVQPTADDIFDSAVISVQHLGTYSCRRLYGADGGPWSEHATGNAIDISGFILADGTKINLLNDWNGESEKTLFLRAIRDGACSSFGTVLSPDYNAAHRDHFHFDQANRSWSVCR</sequence>
<dbReference type="InterPro" id="IPR009683">
    <property type="entry name" value="Extensin-like_C"/>
</dbReference>
<dbReference type="Proteomes" id="UP000468943">
    <property type="component" value="Unassembled WGS sequence"/>
</dbReference>
<gene>
    <name evidence="2" type="ORF">GRI36_09515</name>
</gene>
<organism evidence="2 3">
    <name type="scientific">Pontixanthobacter gangjinensis</name>
    <dbReference type="NCBI Taxonomy" id="1028742"/>
    <lineage>
        <taxon>Bacteria</taxon>
        <taxon>Pseudomonadati</taxon>
        <taxon>Pseudomonadota</taxon>
        <taxon>Alphaproteobacteria</taxon>
        <taxon>Sphingomonadales</taxon>
        <taxon>Erythrobacteraceae</taxon>
        <taxon>Pontixanthobacter</taxon>
    </lineage>
</organism>
<name>A0A6I4SMJ0_9SPHN</name>
<accession>A0A6I4SMJ0</accession>
<proteinExistence type="predicted"/>
<comment type="caution">
    <text evidence="2">The sequence shown here is derived from an EMBL/GenBank/DDBJ whole genome shotgun (WGS) entry which is preliminary data.</text>
</comment>
<dbReference type="EMBL" id="WTYS01000001">
    <property type="protein sequence ID" value="MXO57121.1"/>
    <property type="molecule type" value="Genomic_DNA"/>
</dbReference>
<reference evidence="2 3" key="1">
    <citation type="submission" date="2019-12" db="EMBL/GenBank/DDBJ databases">
        <title>Genomic-based taxomic classification of the family Erythrobacteraceae.</title>
        <authorList>
            <person name="Xu L."/>
        </authorList>
    </citation>
    <scope>NUCLEOTIDE SEQUENCE [LARGE SCALE GENOMIC DNA]</scope>
    <source>
        <strain evidence="2 3">JCM 17802</strain>
    </source>
</reference>
<evidence type="ECO:0000259" key="1">
    <source>
        <dbReference type="Pfam" id="PF06904"/>
    </source>
</evidence>
<dbReference type="OrthoDB" id="9809788at2"/>
<protein>
    <submittedName>
        <fullName evidence="2">Extensin</fullName>
    </submittedName>
</protein>